<feature type="compositionally biased region" description="Low complexity" evidence="1">
    <location>
        <begin position="107"/>
        <end position="163"/>
    </location>
</feature>
<feature type="region of interest" description="Disordered" evidence="1">
    <location>
        <begin position="1"/>
        <end position="70"/>
    </location>
</feature>
<feature type="transmembrane region" description="Helical" evidence="2">
    <location>
        <begin position="79"/>
        <end position="105"/>
    </location>
</feature>
<protein>
    <submittedName>
        <fullName evidence="3">Uncharacterized protein</fullName>
    </submittedName>
</protein>
<dbReference type="Proteomes" id="UP001265746">
    <property type="component" value="Unassembled WGS sequence"/>
</dbReference>
<reference evidence="3" key="1">
    <citation type="submission" date="2023-06" db="EMBL/GenBank/DDBJ databases">
        <authorList>
            <person name="Noh H."/>
        </authorList>
    </citation>
    <scope>NUCLEOTIDE SEQUENCE</scope>
    <source>
        <strain evidence="3">DUCC20226</strain>
    </source>
</reference>
<feature type="region of interest" description="Disordered" evidence="1">
    <location>
        <begin position="107"/>
        <end position="166"/>
    </location>
</feature>
<keyword evidence="2" id="KW-0472">Membrane</keyword>
<evidence type="ECO:0000313" key="4">
    <source>
        <dbReference type="Proteomes" id="UP001265746"/>
    </source>
</evidence>
<gene>
    <name evidence="3" type="ORF">N8I77_009329</name>
</gene>
<organism evidence="3 4">
    <name type="scientific">Phomopsis amygdali</name>
    <name type="common">Fusicoccum amygdali</name>
    <dbReference type="NCBI Taxonomy" id="1214568"/>
    <lineage>
        <taxon>Eukaryota</taxon>
        <taxon>Fungi</taxon>
        <taxon>Dikarya</taxon>
        <taxon>Ascomycota</taxon>
        <taxon>Pezizomycotina</taxon>
        <taxon>Sordariomycetes</taxon>
        <taxon>Sordariomycetidae</taxon>
        <taxon>Diaporthales</taxon>
        <taxon>Diaporthaceae</taxon>
        <taxon>Diaporthe</taxon>
    </lineage>
</organism>
<proteinExistence type="predicted"/>
<keyword evidence="4" id="KW-1185">Reference proteome</keyword>
<feature type="compositionally biased region" description="Basic and acidic residues" evidence="1">
    <location>
        <begin position="57"/>
        <end position="68"/>
    </location>
</feature>
<evidence type="ECO:0000313" key="3">
    <source>
        <dbReference type="EMBL" id="KAK2602824.1"/>
    </source>
</evidence>
<dbReference type="AlphaFoldDB" id="A0AAD9W2C8"/>
<evidence type="ECO:0000256" key="2">
    <source>
        <dbReference type="SAM" id="Phobius"/>
    </source>
</evidence>
<dbReference type="EMBL" id="JAUJFL010000005">
    <property type="protein sequence ID" value="KAK2602824.1"/>
    <property type="molecule type" value="Genomic_DNA"/>
</dbReference>
<sequence>MAAHRAPGPISPALQNSYGPEATLFEHRPQDGPQVVAFEAPEAIPGQSPYHGYVSKPYEEKQPPPPKERSKKILGLPVALFWVIIGVVILLVLGISLGVGLGVGLSQRATTSTSPSPSQSSSETSGDIQGTTSTAAASSTSSTATTSSISSSTSSAPVTSGTTGVADNSCTHQVPSTYYSSADQSVTFTTFCFTDWPNREDAADGNGTISDITYTIVYTFEDCMDKCVTYNKDLTEGQTKCAAVTYNSNLTSIVAVGQQGGNCFLKDKKGVNQQGSATSACAAIVY</sequence>
<keyword evidence="2" id="KW-0812">Transmembrane</keyword>
<name>A0AAD9W2C8_PHOAM</name>
<keyword evidence="2" id="KW-1133">Transmembrane helix</keyword>
<evidence type="ECO:0000256" key="1">
    <source>
        <dbReference type="SAM" id="MobiDB-lite"/>
    </source>
</evidence>
<accession>A0AAD9W2C8</accession>
<comment type="caution">
    <text evidence="3">The sequence shown here is derived from an EMBL/GenBank/DDBJ whole genome shotgun (WGS) entry which is preliminary data.</text>
</comment>